<accession>A0ABT8KI79</accession>
<dbReference type="Gene3D" id="2.170.130.10">
    <property type="entry name" value="TonB-dependent receptor, plug domain"/>
    <property type="match status" value="1"/>
</dbReference>
<gene>
    <name evidence="11" type="ORF">QQ008_03610</name>
</gene>
<keyword evidence="5 9" id="KW-0732">Signal</keyword>
<feature type="domain" description="TonB-dependent receptor plug" evidence="10">
    <location>
        <begin position="116"/>
        <end position="233"/>
    </location>
</feature>
<dbReference type="PANTHER" id="PTHR30069:SF29">
    <property type="entry name" value="HEMOGLOBIN AND HEMOGLOBIN-HAPTOGLOBIN-BINDING PROTEIN 1-RELATED"/>
    <property type="match status" value="1"/>
</dbReference>
<dbReference type="Proteomes" id="UP001172082">
    <property type="component" value="Unassembled WGS sequence"/>
</dbReference>
<comment type="caution">
    <text evidence="11">The sequence shown here is derived from an EMBL/GenBank/DDBJ whole genome shotgun (WGS) entry which is preliminary data.</text>
</comment>
<dbReference type="NCBIfam" id="TIGR04057">
    <property type="entry name" value="SusC_RagA_signa"/>
    <property type="match status" value="1"/>
</dbReference>
<dbReference type="RefSeq" id="WP_346750450.1">
    <property type="nucleotide sequence ID" value="NZ_JAUJEA010000001.1"/>
</dbReference>
<dbReference type="EMBL" id="JAUJEA010000001">
    <property type="protein sequence ID" value="MDN5200425.1"/>
    <property type="molecule type" value="Genomic_DNA"/>
</dbReference>
<reference evidence="11" key="1">
    <citation type="submission" date="2023-06" db="EMBL/GenBank/DDBJ databases">
        <title>Genomic of Parafulvivirga corallium.</title>
        <authorList>
            <person name="Wang G."/>
        </authorList>
    </citation>
    <scope>NUCLEOTIDE SEQUENCE</scope>
    <source>
        <strain evidence="11">BMA10</strain>
    </source>
</reference>
<organism evidence="11 12">
    <name type="scientific">Splendidivirga corallicola</name>
    <dbReference type="NCBI Taxonomy" id="3051826"/>
    <lineage>
        <taxon>Bacteria</taxon>
        <taxon>Pseudomonadati</taxon>
        <taxon>Bacteroidota</taxon>
        <taxon>Cytophagia</taxon>
        <taxon>Cytophagales</taxon>
        <taxon>Splendidivirgaceae</taxon>
        <taxon>Splendidivirga</taxon>
    </lineage>
</organism>
<keyword evidence="4 8" id="KW-0812">Transmembrane</keyword>
<dbReference type="InterPro" id="IPR008969">
    <property type="entry name" value="CarboxyPept-like_regulatory"/>
</dbReference>
<evidence type="ECO:0000256" key="9">
    <source>
        <dbReference type="SAM" id="SignalP"/>
    </source>
</evidence>
<evidence type="ECO:0000256" key="1">
    <source>
        <dbReference type="ARBA" id="ARBA00004571"/>
    </source>
</evidence>
<keyword evidence="12" id="KW-1185">Reference proteome</keyword>
<keyword evidence="3 8" id="KW-1134">Transmembrane beta strand</keyword>
<evidence type="ECO:0000256" key="2">
    <source>
        <dbReference type="ARBA" id="ARBA00022448"/>
    </source>
</evidence>
<dbReference type="InterPro" id="IPR012910">
    <property type="entry name" value="Plug_dom"/>
</dbReference>
<dbReference type="PROSITE" id="PS52016">
    <property type="entry name" value="TONB_DEPENDENT_REC_3"/>
    <property type="match status" value="1"/>
</dbReference>
<dbReference type="InterPro" id="IPR023997">
    <property type="entry name" value="TonB-dep_OMP_SusC/RagA_CS"/>
</dbReference>
<protein>
    <submittedName>
        <fullName evidence="11">SusC/RagA family TonB-linked outer membrane protein</fullName>
    </submittedName>
</protein>
<evidence type="ECO:0000256" key="8">
    <source>
        <dbReference type="PROSITE-ProRule" id="PRU01360"/>
    </source>
</evidence>
<name>A0ABT8KI79_9BACT</name>
<dbReference type="NCBIfam" id="TIGR04056">
    <property type="entry name" value="OMP_RagA_SusC"/>
    <property type="match status" value="1"/>
</dbReference>
<comment type="similarity">
    <text evidence="8">Belongs to the TonB-dependent receptor family.</text>
</comment>
<dbReference type="InterPro" id="IPR036942">
    <property type="entry name" value="Beta-barrel_TonB_sf"/>
</dbReference>
<evidence type="ECO:0000256" key="5">
    <source>
        <dbReference type="ARBA" id="ARBA00022729"/>
    </source>
</evidence>
<dbReference type="Gene3D" id="2.40.170.20">
    <property type="entry name" value="TonB-dependent receptor, beta-barrel domain"/>
    <property type="match status" value="1"/>
</dbReference>
<dbReference type="Pfam" id="PF13715">
    <property type="entry name" value="CarbopepD_reg_2"/>
    <property type="match status" value="1"/>
</dbReference>
<dbReference type="SUPFAM" id="SSF56935">
    <property type="entry name" value="Porins"/>
    <property type="match status" value="1"/>
</dbReference>
<dbReference type="InterPro" id="IPR037066">
    <property type="entry name" value="Plug_dom_sf"/>
</dbReference>
<keyword evidence="2 8" id="KW-0813">Transport</keyword>
<dbReference type="InterPro" id="IPR023996">
    <property type="entry name" value="TonB-dep_OMP_SusC/RagA"/>
</dbReference>
<evidence type="ECO:0000259" key="10">
    <source>
        <dbReference type="Pfam" id="PF07715"/>
    </source>
</evidence>
<proteinExistence type="inferred from homology"/>
<evidence type="ECO:0000256" key="6">
    <source>
        <dbReference type="ARBA" id="ARBA00023136"/>
    </source>
</evidence>
<evidence type="ECO:0000256" key="7">
    <source>
        <dbReference type="ARBA" id="ARBA00023237"/>
    </source>
</evidence>
<dbReference type="Pfam" id="PF07715">
    <property type="entry name" value="Plug"/>
    <property type="match status" value="1"/>
</dbReference>
<sequence length="1030" mass="113227">MIKLLLSLFAFVCFSFNVIGQEITVTGKVTSSDGNEPIPGVNILVKGIAEGTITDIDGSYRINVATNGTLVFSYIGYEAMEIAVDGRNTIDVALSPNVTELGEVVVTALGISREKAKLGYAVQELDAEEIESAGQANLLNALSGKVAGVQIIGSSSAPGAAPNVVIRGMSSLNSNRPLYVIDGVPINNGDGGGTSYVSIDGTMDINPDEIASVSVLKGASATALYGSRAQNGVILITTKDGSGASKGFNVDFSVSHSTEEITQMPDMYLDYDLGSSGWRVSTGGSWGPLLQEGSEWGWNAWGFDQTATVPRVYKDNLERFWDKGNTDKISVGISGKSDKGSFYTGYTNFNQKGVVPTSEFERHSFSLRGKTKLNDKLTIGGSTSYSRSNAHNPRIGRTGFLPQLYYLAAWADARGPYYDENGDRTYPNLWGLHPMRMVDENNVNKVTDRFIGNVSADYKISEVISASYKFGVDFTNSLEDYYREQGLGVWAIDQRNAISGLGAMWEDLRTRLDYNMDFIVRGTKQINNDVEVSGLVGWNYFGKDFTKRVASGDSVLIRGFRDMSNLDKRNIGYSTDDWSIRKFGTFTDWTLSYQDFLSISATLRYDITSTLPKENRDYWYWSTNVGFILSELVDLPSSITFAKIRASVATVGNDTDAESTAQKTFLDNSVFGQPRAYVENRLIDSDLRNEETSEWEVGLDLAFLDSRIGLDLAYYNRSTINQIIQAPISSVSGYTSFVTNGGDIRNRGVEMVLSFNDISLSPDFTWNAAINFTRNTNEVVEVSDQFDDEFLFDEIGFPATMSVIAKEGEPFGVIKGFDWQRDANGNLLIDDAGYPLLTEEQVPLGDMNPDWTMGITNSFSYKGISLRAILDIRQGGDIVNGTRAALVYAGRDAITADRWYSADNAPNTTRVFEGIVASTGEANTTAIPLDRAYWRWIGGSATSMFVEDASWVRLREVSLSYKLPKSVLDKMPLENIEIGASGRNLWIKTDYSGTDPEANAFGSDSNILGAYDFFNMPSTKSLTFFLKARF</sequence>
<dbReference type="SUPFAM" id="SSF49464">
    <property type="entry name" value="Carboxypeptidase regulatory domain-like"/>
    <property type="match status" value="1"/>
</dbReference>
<feature type="signal peptide" evidence="9">
    <location>
        <begin position="1"/>
        <end position="20"/>
    </location>
</feature>
<dbReference type="PANTHER" id="PTHR30069">
    <property type="entry name" value="TONB-DEPENDENT OUTER MEMBRANE RECEPTOR"/>
    <property type="match status" value="1"/>
</dbReference>
<evidence type="ECO:0000256" key="3">
    <source>
        <dbReference type="ARBA" id="ARBA00022452"/>
    </source>
</evidence>
<evidence type="ECO:0000313" key="12">
    <source>
        <dbReference type="Proteomes" id="UP001172082"/>
    </source>
</evidence>
<evidence type="ECO:0000256" key="4">
    <source>
        <dbReference type="ARBA" id="ARBA00022692"/>
    </source>
</evidence>
<keyword evidence="7 8" id="KW-0998">Cell outer membrane</keyword>
<comment type="subcellular location">
    <subcellularLocation>
        <location evidence="1 8">Cell outer membrane</location>
        <topology evidence="1 8">Multi-pass membrane protein</topology>
    </subcellularLocation>
</comment>
<evidence type="ECO:0000313" key="11">
    <source>
        <dbReference type="EMBL" id="MDN5200425.1"/>
    </source>
</evidence>
<dbReference type="InterPro" id="IPR039426">
    <property type="entry name" value="TonB-dep_rcpt-like"/>
</dbReference>
<keyword evidence="6 8" id="KW-0472">Membrane</keyword>
<feature type="chain" id="PRO_5046195084" evidence="9">
    <location>
        <begin position="21"/>
        <end position="1030"/>
    </location>
</feature>
<dbReference type="Gene3D" id="2.60.40.1120">
    <property type="entry name" value="Carboxypeptidase-like, regulatory domain"/>
    <property type="match status" value="1"/>
</dbReference>